<name>A0A075GYU8_9EURY</name>
<keyword evidence="1" id="KW-1133">Transmembrane helix</keyword>
<reference evidence="2" key="1">
    <citation type="journal article" date="2014" name="Genome Biol. Evol.">
        <title>Pangenome evidence for extensive interdomain horizontal transfer affecting lineage core and shell genes in uncultured planktonic thaumarchaeota and euryarchaeota.</title>
        <authorList>
            <person name="Deschamps P."/>
            <person name="Zivanovic Y."/>
            <person name="Moreira D."/>
            <person name="Rodriguez-Valera F."/>
            <person name="Lopez-Garcia P."/>
        </authorList>
    </citation>
    <scope>NUCLEOTIDE SEQUENCE</scope>
</reference>
<evidence type="ECO:0000313" key="2">
    <source>
        <dbReference type="EMBL" id="AIF07417.1"/>
    </source>
</evidence>
<protein>
    <submittedName>
        <fullName evidence="2">Tetratricopeptide repeat domain-containing protein</fullName>
    </submittedName>
</protein>
<evidence type="ECO:0000256" key="1">
    <source>
        <dbReference type="SAM" id="Phobius"/>
    </source>
</evidence>
<feature type="transmembrane region" description="Helical" evidence="1">
    <location>
        <begin position="212"/>
        <end position="233"/>
    </location>
</feature>
<dbReference type="Gene3D" id="1.25.40.10">
    <property type="entry name" value="Tetratricopeptide repeat domain"/>
    <property type="match status" value="1"/>
</dbReference>
<keyword evidence="1" id="KW-0812">Transmembrane</keyword>
<proteinExistence type="predicted"/>
<dbReference type="InterPro" id="IPR011990">
    <property type="entry name" value="TPR-like_helical_dom_sf"/>
</dbReference>
<organism evidence="2">
    <name type="scientific">uncultured marine group II/III euryarchaeote KM3_202_G07</name>
    <dbReference type="NCBI Taxonomy" id="1457979"/>
    <lineage>
        <taxon>Archaea</taxon>
        <taxon>Methanobacteriati</taxon>
        <taxon>Methanobacteriota</taxon>
        <taxon>environmental samples</taxon>
    </lineage>
</organism>
<feature type="transmembrane region" description="Helical" evidence="1">
    <location>
        <begin position="239"/>
        <end position="258"/>
    </location>
</feature>
<dbReference type="SUPFAM" id="SSF48452">
    <property type="entry name" value="TPR-like"/>
    <property type="match status" value="1"/>
</dbReference>
<keyword evidence="1" id="KW-0472">Membrane</keyword>
<accession>A0A075GYU8</accession>
<dbReference type="EMBL" id="KF900801">
    <property type="protein sequence ID" value="AIF07417.1"/>
    <property type="molecule type" value="Genomic_DNA"/>
</dbReference>
<dbReference type="AlphaFoldDB" id="A0A075GYU8"/>
<sequence>MLAAAGCMAKSAEMVWLDAVEAEQSGDRDAALEAARETVAIDPDHADAWMGVARWSLPAETRGRQEMPSLKQAAKAISALRKVVKIDPESFDAWRLGGVLLVDHLGMLEEGLRWWQDRREIAPNEVAPLIEQVAILVRLGHYEECAELLEELFSDGMEATTSNQLARMESVNRMVSRAAKMEKDEIFRPQNPKHPRWAIIERMKKRKPISPTFFLITFIAPIVFLLGTVAMTLVGGTTWGFILVFVFILACFMGLSKVTSGLLHKLNRHALDLDRAIDCETSSGKLCIPDGIRGSKMYNAMVGQRMPALSERLELVVESGEKMPIRWKPEIPDFTIEEGDSEWWEPPSDELEPLED</sequence>